<dbReference type="PANTHER" id="PTHR47966:SF39">
    <property type="entry name" value="EUKARYOTIC ASPARTYL PROTEASE FAMILY PROTEIN"/>
    <property type="match status" value="1"/>
</dbReference>
<dbReference type="Pfam" id="PF00026">
    <property type="entry name" value="Asp"/>
    <property type="match status" value="1"/>
</dbReference>
<dbReference type="PANTHER" id="PTHR47966">
    <property type="entry name" value="BETA-SITE APP-CLEAVING ENZYME, ISOFORM A-RELATED"/>
    <property type="match status" value="1"/>
</dbReference>
<dbReference type="InterPro" id="IPR021109">
    <property type="entry name" value="Peptidase_aspartic_dom_sf"/>
</dbReference>
<keyword evidence="5" id="KW-1185">Reference proteome</keyword>
<evidence type="ECO:0000256" key="1">
    <source>
        <dbReference type="ARBA" id="ARBA00007447"/>
    </source>
</evidence>
<dbReference type="Gene3D" id="2.40.70.10">
    <property type="entry name" value="Acid Proteases"/>
    <property type="match status" value="2"/>
</dbReference>
<dbReference type="PRINTS" id="PR00792">
    <property type="entry name" value="PEPSIN"/>
</dbReference>
<evidence type="ECO:0000313" key="5">
    <source>
        <dbReference type="Proteomes" id="UP000694864"/>
    </source>
</evidence>
<keyword evidence="3" id="KW-0732">Signal</keyword>
<organism evidence="5 6">
    <name type="scientific">Camelina sativa</name>
    <name type="common">False flax</name>
    <name type="synonym">Myagrum sativum</name>
    <dbReference type="NCBI Taxonomy" id="90675"/>
    <lineage>
        <taxon>Eukaryota</taxon>
        <taxon>Viridiplantae</taxon>
        <taxon>Streptophyta</taxon>
        <taxon>Embryophyta</taxon>
        <taxon>Tracheophyta</taxon>
        <taxon>Spermatophyta</taxon>
        <taxon>Magnoliopsida</taxon>
        <taxon>eudicotyledons</taxon>
        <taxon>Gunneridae</taxon>
        <taxon>Pentapetalae</taxon>
        <taxon>rosids</taxon>
        <taxon>malvids</taxon>
        <taxon>Brassicales</taxon>
        <taxon>Brassicaceae</taxon>
        <taxon>Camelineae</taxon>
        <taxon>Camelina</taxon>
    </lineage>
</organism>
<keyword evidence="2" id="KW-0064">Aspartyl protease</keyword>
<sequence>MNSHNFFRVLIAAFHLFLLQSYAVQGIIRIALTMGNTSFNKNGVGMTTSKQDIYFGEIAIGTPGQRFTVLFDTGSSELWVPSGKWPGKKPHNLYVSQKSSTYKPNGFLSIDTVNVGGITITDQSFTEARSTPSKKDPLLEETFDGILGLGSPQLSSTKTVPVWYSMMKQGKIEKNIFSIWLGRSESSGAGGEIVFGGTNPAHYTGQHTYVTVKGRRHSFQMNNIFVGKADTKRCSRGCKVFVDSGTTNIIGPTAMIKDINDRIKLSPDCKNLKKLPDVTFTIDGKSFSVSPRDYIRGEKPKECTSRFEGIDGFNYWVLGMPFLRAFQTVYDYTDEPIVKIGFAKSV</sequence>
<name>A0ABM1QHJ2_CAMSA</name>
<keyword evidence="2" id="KW-0645">Protease</keyword>
<feature type="signal peptide" evidence="3">
    <location>
        <begin position="1"/>
        <end position="23"/>
    </location>
</feature>
<evidence type="ECO:0000256" key="3">
    <source>
        <dbReference type="SAM" id="SignalP"/>
    </source>
</evidence>
<reference evidence="5" key="1">
    <citation type="journal article" date="2014" name="Nat. Commun.">
        <title>The emerging biofuel crop Camelina sativa retains a highly undifferentiated hexaploid genome structure.</title>
        <authorList>
            <person name="Kagale S."/>
            <person name="Koh C."/>
            <person name="Nixon J."/>
            <person name="Bollina V."/>
            <person name="Clarke W.E."/>
            <person name="Tuteja R."/>
            <person name="Spillane C."/>
            <person name="Robinson S.J."/>
            <person name="Links M.G."/>
            <person name="Clarke C."/>
            <person name="Higgins E.E."/>
            <person name="Huebert T."/>
            <person name="Sharpe A.G."/>
            <person name="Parkin I.A."/>
        </authorList>
    </citation>
    <scope>NUCLEOTIDE SEQUENCE [LARGE SCALE GENOMIC DNA]</scope>
    <source>
        <strain evidence="5">cv. DH55</strain>
    </source>
</reference>
<evidence type="ECO:0000259" key="4">
    <source>
        <dbReference type="PROSITE" id="PS51767"/>
    </source>
</evidence>
<dbReference type="GeneID" id="104720201"/>
<evidence type="ECO:0000313" key="6">
    <source>
        <dbReference type="RefSeq" id="XP_019086230.1"/>
    </source>
</evidence>
<feature type="domain" description="Peptidase A1" evidence="4">
    <location>
        <begin position="54"/>
        <end position="343"/>
    </location>
</feature>
<dbReference type="PROSITE" id="PS51767">
    <property type="entry name" value="PEPTIDASE_A1"/>
    <property type="match status" value="1"/>
</dbReference>
<accession>A0ABM1QHJ2</accession>
<dbReference type="InterPro" id="IPR001969">
    <property type="entry name" value="Aspartic_peptidase_AS"/>
</dbReference>
<dbReference type="PROSITE" id="PS00141">
    <property type="entry name" value="ASP_PROTEASE"/>
    <property type="match status" value="1"/>
</dbReference>
<reference evidence="6" key="2">
    <citation type="submission" date="2025-08" db="UniProtKB">
        <authorList>
            <consortium name="RefSeq"/>
        </authorList>
    </citation>
    <scope>IDENTIFICATION</scope>
    <source>
        <tissue evidence="6">Leaf</tissue>
    </source>
</reference>
<feature type="chain" id="PRO_5046843889" evidence="3">
    <location>
        <begin position="24"/>
        <end position="346"/>
    </location>
</feature>
<gene>
    <name evidence="6" type="primary">LOC104720201</name>
</gene>
<evidence type="ECO:0000256" key="2">
    <source>
        <dbReference type="RuleBase" id="RU000454"/>
    </source>
</evidence>
<comment type="similarity">
    <text evidence="1 2">Belongs to the peptidase A1 family.</text>
</comment>
<protein>
    <submittedName>
        <fullName evidence="6">Aspartic proteinase oryzasin-1-like</fullName>
    </submittedName>
</protein>
<proteinExistence type="inferred from homology"/>
<dbReference type="InterPro" id="IPR033121">
    <property type="entry name" value="PEPTIDASE_A1"/>
</dbReference>
<keyword evidence="2" id="KW-0378">Hydrolase</keyword>
<dbReference type="RefSeq" id="XP_019086230.1">
    <property type="nucleotide sequence ID" value="XM_019230685.1"/>
</dbReference>
<dbReference type="InterPro" id="IPR001461">
    <property type="entry name" value="Aspartic_peptidase_A1"/>
</dbReference>
<dbReference type="SUPFAM" id="SSF50630">
    <property type="entry name" value="Acid proteases"/>
    <property type="match status" value="1"/>
</dbReference>
<dbReference type="Proteomes" id="UP000694864">
    <property type="component" value="Chromosome 10"/>
</dbReference>